<accession>A0AAE0H378</accession>
<dbReference type="Proteomes" id="UP001190700">
    <property type="component" value="Unassembled WGS sequence"/>
</dbReference>
<comment type="caution">
    <text evidence="1">The sequence shown here is derived from an EMBL/GenBank/DDBJ whole genome shotgun (WGS) entry which is preliminary data.</text>
</comment>
<dbReference type="AlphaFoldDB" id="A0AAE0H378"/>
<keyword evidence="2" id="KW-1185">Reference proteome</keyword>
<organism evidence="1 2">
    <name type="scientific">Cymbomonas tetramitiformis</name>
    <dbReference type="NCBI Taxonomy" id="36881"/>
    <lineage>
        <taxon>Eukaryota</taxon>
        <taxon>Viridiplantae</taxon>
        <taxon>Chlorophyta</taxon>
        <taxon>Pyramimonadophyceae</taxon>
        <taxon>Pyramimonadales</taxon>
        <taxon>Pyramimonadaceae</taxon>
        <taxon>Cymbomonas</taxon>
    </lineage>
</organism>
<evidence type="ECO:0000313" key="2">
    <source>
        <dbReference type="Proteomes" id="UP001190700"/>
    </source>
</evidence>
<proteinExistence type="predicted"/>
<evidence type="ECO:0000313" key="1">
    <source>
        <dbReference type="EMBL" id="KAK3289164.1"/>
    </source>
</evidence>
<sequence length="115" mass="13410">MNLTATGVVVSELRVRKFRQLIRGGNSGRFFRTIDQIRKSSDNIVELFFNVENPNCPLGGNTCPCKWFWNYKSYPHILAGYYLRDHLDILGMMERLFSHNRPRSMKQKIAAEKAK</sequence>
<dbReference type="EMBL" id="LGRX02000213">
    <property type="protein sequence ID" value="KAK3289164.1"/>
    <property type="molecule type" value="Genomic_DNA"/>
</dbReference>
<name>A0AAE0H378_9CHLO</name>
<protein>
    <submittedName>
        <fullName evidence="1">Uncharacterized protein</fullName>
    </submittedName>
</protein>
<gene>
    <name evidence="1" type="ORF">CYMTET_3391</name>
</gene>
<reference evidence="1 2" key="1">
    <citation type="journal article" date="2015" name="Genome Biol. Evol.">
        <title>Comparative Genomics of a Bacterivorous Green Alga Reveals Evolutionary Causalities and Consequences of Phago-Mixotrophic Mode of Nutrition.</title>
        <authorList>
            <person name="Burns J.A."/>
            <person name="Paasch A."/>
            <person name="Narechania A."/>
            <person name="Kim E."/>
        </authorList>
    </citation>
    <scope>NUCLEOTIDE SEQUENCE [LARGE SCALE GENOMIC DNA]</scope>
    <source>
        <strain evidence="1 2">PLY_AMNH</strain>
    </source>
</reference>